<gene>
    <name evidence="2" type="ORF">HanXRQr2_Chr04g0164541</name>
</gene>
<keyword evidence="3" id="KW-1185">Reference proteome</keyword>
<evidence type="ECO:0000256" key="1">
    <source>
        <dbReference type="SAM" id="MobiDB-lite"/>
    </source>
</evidence>
<evidence type="ECO:0000313" key="2">
    <source>
        <dbReference type="EMBL" id="KAF5810031.1"/>
    </source>
</evidence>
<feature type="compositionally biased region" description="Basic and acidic residues" evidence="1">
    <location>
        <begin position="54"/>
        <end position="71"/>
    </location>
</feature>
<name>A0A9K3J7Y5_HELAN</name>
<dbReference type="AlphaFoldDB" id="A0A9K3J7Y5"/>
<dbReference type="Gramene" id="mRNA:HanXRQr2_Chr04g0164541">
    <property type="protein sequence ID" value="CDS:HanXRQr2_Chr04g0164541.1"/>
    <property type="gene ID" value="HanXRQr2_Chr04g0164541"/>
</dbReference>
<dbReference type="Proteomes" id="UP000215914">
    <property type="component" value="Unassembled WGS sequence"/>
</dbReference>
<comment type="caution">
    <text evidence="2">The sequence shown here is derived from an EMBL/GenBank/DDBJ whole genome shotgun (WGS) entry which is preliminary data.</text>
</comment>
<sequence length="112" mass="13099">MAKFDLFSLLVSLGKVLVKPYWLFPNLGLNTWYNFGLLHLHHHVYVKGTAYDSQPRRCDSQPRQDNSRPRSCDSQPQHDYSKPRDCDSKSRRCDSQPKHDDSRPRLRLVTTA</sequence>
<reference evidence="2" key="1">
    <citation type="journal article" date="2017" name="Nature">
        <title>The sunflower genome provides insights into oil metabolism, flowering and Asterid evolution.</title>
        <authorList>
            <person name="Badouin H."/>
            <person name="Gouzy J."/>
            <person name="Grassa C.J."/>
            <person name="Murat F."/>
            <person name="Staton S.E."/>
            <person name="Cottret L."/>
            <person name="Lelandais-Briere C."/>
            <person name="Owens G.L."/>
            <person name="Carrere S."/>
            <person name="Mayjonade B."/>
            <person name="Legrand L."/>
            <person name="Gill N."/>
            <person name="Kane N.C."/>
            <person name="Bowers J.E."/>
            <person name="Hubner S."/>
            <person name="Bellec A."/>
            <person name="Berard A."/>
            <person name="Berges H."/>
            <person name="Blanchet N."/>
            <person name="Boniface M.C."/>
            <person name="Brunel D."/>
            <person name="Catrice O."/>
            <person name="Chaidir N."/>
            <person name="Claudel C."/>
            <person name="Donnadieu C."/>
            <person name="Faraut T."/>
            <person name="Fievet G."/>
            <person name="Helmstetter N."/>
            <person name="King M."/>
            <person name="Knapp S.J."/>
            <person name="Lai Z."/>
            <person name="Le Paslier M.C."/>
            <person name="Lippi Y."/>
            <person name="Lorenzon L."/>
            <person name="Mandel J.R."/>
            <person name="Marage G."/>
            <person name="Marchand G."/>
            <person name="Marquand E."/>
            <person name="Bret-Mestries E."/>
            <person name="Morien E."/>
            <person name="Nambeesan S."/>
            <person name="Nguyen T."/>
            <person name="Pegot-Espagnet P."/>
            <person name="Pouilly N."/>
            <person name="Raftis F."/>
            <person name="Sallet E."/>
            <person name="Schiex T."/>
            <person name="Thomas J."/>
            <person name="Vandecasteele C."/>
            <person name="Vares D."/>
            <person name="Vear F."/>
            <person name="Vautrin S."/>
            <person name="Crespi M."/>
            <person name="Mangin B."/>
            <person name="Burke J.M."/>
            <person name="Salse J."/>
            <person name="Munos S."/>
            <person name="Vincourt P."/>
            <person name="Rieseberg L.H."/>
            <person name="Langlade N.B."/>
        </authorList>
    </citation>
    <scope>NUCLEOTIDE SEQUENCE</scope>
    <source>
        <tissue evidence="2">Leaves</tissue>
    </source>
</reference>
<protein>
    <submittedName>
        <fullName evidence="2">Uncharacterized protein</fullName>
    </submittedName>
</protein>
<dbReference type="EMBL" id="MNCJ02000319">
    <property type="protein sequence ID" value="KAF5810031.1"/>
    <property type="molecule type" value="Genomic_DNA"/>
</dbReference>
<organism evidence="2 3">
    <name type="scientific">Helianthus annuus</name>
    <name type="common">Common sunflower</name>
    <dbReference type="NCBI Taxonomy" id="4232"/>
    <lineage>
        <taxon>Eukaryota</taxon>
        <taxon>Viridiplantae</taxon>
        <taxon>Streptophyta</taxon>
        <taxon>Embryophyta</taxon>
        <taxon>Tracheophyta</taxon>
        <taxon>Spermatophyta</taxon>
        <taxon>Magnoliopsida</taxon>
        <taxon>eudicotyledons</taxon>
        <taxon>Gunneridae</taxon>
        <taxon>Pentapetalae</taxon>
        <taxon>asterids</taxon>
        <taxon>campanulids</taxon>
        <taxon>Asterales</taxon>
        <taxon>Asteraceae</taxon>
        <taxon>Asteroideae</taxon>
        <taxon>Heliantheae alliance</taxon>
        <taxon>Heliantheae</taxon>
        <taxon>Helianthus</taxon>
    </lineage>
</organism>
<reference evidence="2" key="2">
    <citation type="submission" date="2020-06" db="EMBL/GenBank/DDBJ databases">
        <title>Helianthus annuus Genome sequencing and assembly Release 2.</title>
        <authorList>
            <person name="Gouzy J."/>
            <person name="Langlade N."/>
            <person name="Munos S."/>
        </authorList>
    </citation>
    <scope>NUCLEOTIDE SEQUENCE</scope>
    <source>
        <tissue evidence="2">Leaves</tissue>
    </source>
</reference>
<feature type="region of interest" description="Disordered" evidence="1">
    <location>
        <begin position="52"/>
        <end position="112"/>
    </location>
</feature>
<proteinExistence type="predicted"/>
<accession>A0A9K3J7Y5</accession>
<evidence type="ECO:0000313" key="3">
    <source>
        <dbReference type="Proteomes" id="UP000215914"/>
    </source>
</evidence>
<feature type="compositionally biased region" description="Basic and acidic residues" evidence="1">
    <location>
        <begin position="79"/>
        <end position="104"/>
    </location>
</feature>